<keyword evidence="2" id="KW-0227">DNA damage</keyword>
<protein>
    <recommendedName>
        <fullName evidence="7">Non-homologous end-joining factor 1</fullName>
    </recommendedName>
</protein>
<accession>A0A2P4SSI6</accession>
<evidence type="ECO:0000256" key="6">
    <source>
        <dbReference type="ARBA" id="ARBA00025747"/>
    </source>
</evidence>
<evidence type="ECO:0000259" key="9">
    <source>
        <dbReference type="Pfam" id="PF21928"/>
    </source>
</evidence>
<reference evidence="10 11" key="1">
    <citation type="submission" date="2018-01" db="EMBL/GenBank/DDBJ databases">
        <title>Comparison of the Chinese Bamboo Partridge and Red Junglefowl genome sequences highlights the importance of demography in genome evolution.</title>
        <authorList>
            <person name="Tiley G.P."/>
            <person name="Kimball R.T."/>
            <person name="Braun E.L."/>
            <person name="Burleigh J.G."/>
        </authorList>
    </citation>
    <scope>NUCLEOTIDE SEQUENCE [LARGE SCALE GENOMIC DNA]</scope>
    <source>
        <strain evidence="10">RTK389</strain>
        <tissue evidence="10">Blood</tissue>
    </source>
</reference>
<evidence type="ECO:0000256" key="3">
    <source>
        <dbReference type="ARBA" id="ARBA00023125"/>
    </source>
</evidence>
<dbReference type="GO" id="GO:0032807">
    <property type="term" value="C:DNA ligase IV complex"/>
    <property type="evidence" value="ECO:0007669"/>
    <property type="project" value="TreeGrafter"/>
</dbReference>
<dbReference type="Pfam" id="PF21928">
    <property type="entry name" value="XLF_CC"/>
    <property type="match status" value="1"/>
</dbReference>
<keyword evidence="3" id="KW-0238">DNA-binding</keyword>
<dbReference type="GO" id="GO:0006303">
    <property type="term" value="P:double-strand break repair via nonhomologous end joining"/>
    <property type="evidence" value="ECO:0007669"/>
    <property type="project" value="TreeGrafter"/>
</dbReference>
<evidence type="ECO:0000256" key="7">
    <source>
        <dbReference type="ARBA" id="ARBA00044529"/>
    </source>
</evidence>
<dbReference type="AlphaFoldDB" id="A0A2P4SSI6"/>
<keyword evidence="4" id="KW-0234">DNA repair</keyword>
<evidence type="ECO:0000256" key="5">
    <source>
        <dbReference type="ARBA" id="ARBA00023242"/>
    </source>
</evidence>
<name>A0A2P4SSI6_BAMTH</name>
<dbReference type="EMBL" id="PPHD01025553">
    <property type="protein sequence ID" value="POI27073.1"/>
    <property type="molecule type" value="Genomic_DNA"/>
</dbReference>
<dbReference type="PANTHER" id="PTHR32235">
    <property type="entry name" value="NON-HOMOLOGOUS END-JOINING FACTOR 1"/>
    <property type="match status" value="1"/>
</dbReference>
<evidence type="ECO:0000259" key="8">
    <source>
        <dbReference type="Pfam" id="PF09302"/>
    </source>
</evidence>
<dbReference type="CDD" id="cd22285">
    <property type="entry name" value="HD_XLF_N"/>
    <property type="match status" value="1"/>
</dbReference>
<dbReference type="Gene3D" id="2.170.210.10">
    <property type="entry name" value="DNA double-strand break repair and VJ recombination XRCC4, N-terminal"/>
    <property type="match status" value="1"/>
</dbReference>
<dbReference type="InterPro" id="IPR015381">
    <property type="entry name" value="XLF-like_N"/>
</dbReference>
<proteinExistence type="inferred from homology"/>
<evidence type="ECO:0000256" key="1">
    <source>
        <dbReference type="ARBA" id="ARBA00004123"/>
    </source>
</evidence>
<dbReference type="FunFam" id="2.170.210.10:FF:000001">
    <property type="entry name" value="Non-homologous end-joining factor 1"/>
    <property type="match status" value="1"/>
</dbReference>
<sequence>RDLFVLLQMERSEELESGLLTQPWASVCFDESTFIAKACFGDTGYTLLISDLSGVWYESADAEAVGQRSKELNKRLTAPVSSVLQRLHGLLSPALAGQPHAATSFSCQRPAGGLTLRVRSELSGLPFYWDFRCSPAPVATVCRHLVRPLIRMSLALQHQVRELTSLLLRKDAEIEDYRESGATLSRGEEAQAASWHAPFPLAITQPGLCFMFSRSGSKTVARRLGSSPLGTVRGGTALDW</sequence>
<evidence type="ECO:0000313" key="10">
    <source>
        <dbReference type="EMBL" id="POI27073.1"/>
    </source>
</evidence>
<keyword evidence="11" id="KW-1185">Reference proteome</keyword>
<dbReference type="OrthoDB" id="2155935at2759"/>
<dbReference type="PANTHER" id="PTHR32235:SF1">
    <property type="entry name" value="NON-HOMOLOGOUS END-JOINING FACTOR 1"/>
    <property type="match status" value="1"/>
</dbReference>
<feature type="domain" description="XLF-like coiled-coil region" evidence="9">
    <location>
        <begin position="137"/>
        <end position="185"/>
    </location>
</feature>
<dbReference type="Proteomes" id="UP000237246">
    <property type="component" value="Unassembled WGS sequence"/>
</dbReference>
<dbReference type="InterPro" id="IPR038051">
    <property type="entry name" value="XRCC4-like_N_sf"/>
</dbReference>
<evidence type="ECO:0000313" key="11">
    <source>
        <dbReference type="Proteomes" id="UP000237246"/>
    </source>
</evidence>
<evidence type="ECO:0000256" key="4">
    <source>
        <dbReference type="ARBA" id="ARBA00023204"/>
    </source>
</evidence>
<dbReference type="InterPro" id="IPR053829">
    <property type="entry name" value="XLF-like_CC"/>
</dbReference>
<gene>
    <name evidence="10" type="ORF">CIB84_009178</name>
</gene>
<dbReference type="Pfam" id="PF09302">
    <property type="entry name" value="XLF"/>
    <property type="match status" value="1"/>
</dbReference>
<comment type="caution">
    <text evidence="10">The sequence shown here is derived from an EMBL/GenBank/DDBJ whole genome shotgun (WGS) entry which is preliminary data.</text>
</comment>
<organism evidence="10 11">
    <name type="scientific">Bambusicola thoracicus</name>
    <name type="common">Chinese bamboo-partridge</name>
    <name type="synonym">Perdix thoracica</name>
    <dbReference type="NCBI Taxonomy" id="9083"/>
    <lineage>
        <taxon>Eukaryota</taxon>
        <taxon>Metazoa</taxon>
        <taxon>Chordata</taxon>
        <taxon>Craniata</taxon>
        <taxon>Vertebrata</taxon>
        <taxon>Euteleostomi</taxon>
        <taxon>Archelosauria</taxon>
        <taxon>Archosauria</taxon>
        <taxon>Dinosauria</taxon>
        <taxon>Saurischia</taxon>
        <taxon>Theropoda</taxon>
        <taxon>Coelurosauria</taxon>
        <taxon>Aves</taxon>
        <taxon>Neognathae</taxon>
        <taxon>Galloanserae</taxon>
        <taxon>Galliformes</taxon>
        <taxon>Phasianidae</taxon>
        <taxon>Perdicinae</taxon>
        <taxon>Bambusicola</taxon>
    </lineage>
</organism>
<comment type="subcellular location">
    <subcellularLocation>
        <location evidence="1">Nucleus</location>
    </subcellularLocation>
</comment>
<feature type="domain" description="XLF-like N-terminal" evidence="8">
    <location>
        <begin position="23"/>
        <end position="134"/>
    </location>
</feature>
<feature type="non-terminal residue" evidence="10">
    <location>
        <position position="1"/>
    </location>
</feature>
<evidence type="ECO:0000256" key="2">
    <source>
        <dbReference type="ARBA" id="ARBA00022763"/>
    </source>
</evidence>
<dbReference type="InterPro" id="IPR052287">
    <property type="entry name" value="NHEJ_factor"/>
</dbReference>
<keyword evidence="5" id="KW-0539">Nucleus</keyword>
<comment type="similarity">
    <text evidence="6">Belongs to the XRCC4-XLF family. XLF subfamily.</text>
</comment>
<dbReference type="GO" id="GO:0045027">
    <property type="term" value="F:DNA end binding"/>
    <property type="evidence" value="ECO:0007669"/>
    <property type="project" value="TreeGrafter"/>
</dbReference>
<dbReference type="Gene3D" id="1.10.287.450">
    <property type="entry name" value="Helix hairpin bin"/>
    <property type="match status" value="1"/>
</dbReference>